<protein>
    <submittedName>
        <fullName evidence="1">Uncharacterized protein</fullName>
    </submittedName>
</protein>
<sequence>MGARVGEPEARQACRMGSPLPAARLGHWVSGPFVGPSQSHPGAELMQGGRLPIFLPAPGGPGPLCPPPGPAGAQCQPLSLGQPHSGQTVPGGDHDGPACPLPARPVPSCGPHLGPALTAPALATCVPASETPARLGLAWEAPPEHTARGLPPSRHCP</sequence>
<dbReference type="EMBL" id="OX596116">
    <property type="protein sequence ID" value="CAN0483073.1"/>
    <property type="molecule type" value="Genomic_DNA"/>
</dbReference>
<name>A0AC59ZSL9_RANTA</name>
<proteinExistence type="predicted"/>
<reference evidence="1" key="1">
    <citation type="submission" date="2023-05" db="EMBL/GenBank/DDBJ databases">
        <authorList>
            <consortium name="ELIXIR-Norway"/>
        </authorList>
    </citation>
    <scope>NUCLEOTIDE SEQUENCE</scope>
</reference>
<organism evidence="1 2">
    <name type="scientific">Rangifer tarandus platyrhynchus</name>
    <name type="common">Svalbard reindeer</name>
    <dbReference type="NCBI Taxonomy" id="3082113"/>
    <lineage>
        <taxon>Eukaryota</taxon>
        <taxon>Metazoa</taxon>
        <taxon>Chordata</taxon>
        <taxon>Craniata</taxon>
        <taxon>Vertebrata</taxon>
        <taxon>Euteleostomi</taxon>
        <taxon>Mammalia</taxon>
        <taxon>Eutheria</taxon>
        <taxon>Laurasiatheria</taxon>
        <taxon>Artiodactyla</taxon>
        <taxon>Ruminantia</taxon>
        <taxon>Pecora</taxon>
        <taxon>Cervidae</taxon>
        <taxon>Odocoileinae</taxon>
        <taxon>Rangifer</taxon>
    </lineage>
</organism>
<reference evidence="1" key="2">
    <citation type="submission" date="2025-03" db="EMBL/GenBank/DDBJ databases">
        <authorList>
            <consortium name="ELIXIR-Norway"/>
            <consortium name="Elixir Norway"/>
        </authorList>
    </citation>
    <scope>NUCLEOTIDE SEQUENCE</scope>
</reference>
<gene>
    <name evidence="1" type="ORF">MRATA1EN22A_LOCUS21183</name>
</gene>
<evidence type="ECO:0000313" key="2">
    <source>
        <dbReference type="Proteomes" id="UP001162501"/>
    </source>
</evidence>
<evidence type="ECO:0000313" key="1">
    <source>
        <dbReference type="EMBL" id="CAN0483073.1"/>
    </source>
</evidence>
<dbReference type="Proteomes" id="UP001162501">
    <property type="component" value="Chromosome 32"/>
</dbReference>
<accession>A0AC59ZSL9</accession>